<reference evidence="4" key="1">
    <citation type="journal article" date="2019" name="Int. J. Syst. Evol. Microbiol.">
        <title>The Global Catalogue of Microorganisms (GCM) 10K type strain sequencing project: providing services to taxonomists for standard genome sequencing and annotation.</title>
        <authorList>
            <consortium name="The Broad Institute Genomics Platform"/>
            <consortium name="The Broad Institute Genome Sequencing Center for Infectious Disease"/>
            <person name="Wu L."/>
            <person name="Ma J."/>
        </authorList>
    </citation>
    <scope>NUCLEOTIDE SEQUENCE [LARGE SCALE GENOMIC DNA]</scope>
    <source>
        <strain evidence="4">CGMCC 1.3240</strain>
    </source>
</reference>
<proteinExistence type="predicted"/>
<dbReference type="RefSeq" id="WP_379190331.1">
    <property type="nucleotide sequence ID" value="NZ_JBHSOW010000080.1"/>
</dbReference>
<dbReference type="InterPro" id="IPR038375">
    <property type="entry name" value="NDUFAF7_sf"/>
</dbReference>
<dbReference type="Gene3D" id="3.40.50.12710">
    <property type="match status" value="1"/>
</dbReference>
<gene>
    <name evidence="3" type="ORF">ACFPYJ_21805</name>
</gene>
<evidence type="ECO:0000256" key="1">
    <source>
        <dbReference type="ARBA" id="ARBA00022603"/>
    </source>
</evidence>
<organism evidence="3 4">
    <name type="scientific">Paenibacillus solisilvae</name>
    <dbReference type="NCBI Taxonomy" id="2486751"/>
    <lineage>
        <taxon>Bacteria</taxon>
        <taxon>Bacillati</taxon>
        <taxon>Bacillota</taxon>
        <taxon>Bacilli</taxon>
        <taxon>Bacillales</taxon>
        <taxon>Paenibacillaceae</taxon>
        <taxon>Paenibacillus</taxon>
    </lineage>
</organism>
<keyword evidence="1 3" id="KW-0489">Methyltransferase</keyword>
<sequence length="392" mass="44730">MNRSEQLKNRIEKRIRRDGIAGKKLNAAPIQADVRCISFYDYMEMCLYDQEYGYYRSGAVRVGKSGDFYTSSAVGTIMGEKLAGFLTRLVDEYGGCADVGEWGAGTGRLSKQIIDIWEQERPDWLSQLTYMVVDGSPVHLAEAERLFQESRFETQAKAEIRFMTPQEAEIEHWRDKPLIIFANELLDAFPVHRLVLHEDQLWEMAVTLSEEDSSRNGRPFQYAIVPLTNPELEQSLAADGIKLAEGQEVEINLAAERWIKEMSARMSAGALIIIDYGHEADELAGPHRMKGTLLCYKDHIAHDDPFRFIGEQDITAHVNFMACRRAAEKSGWKVSYYQTQKQFLIDQGVLDDLVDHDGSDPFSEAAKRNRSIRQLLWSDIMSEAFKVMILQK</sequence>
<dbReference type="GO" id="GO:0008168">
    <property type="term" value="F:methyltransferase activity"/>
    <property type="evidence" value="ECO:0007669"/>
    <property type="project" value="UniProtKB-KW"/>
</dbReference>
<keyword evidence="2" id="KW-0808">Transferase</keyword>
<dbReference type="Proteomes" id="UP001596047">
    <property type="component" value="Unassembled WGS sequence"/>
</dbReference>
<protein>
    <submittedName>
        <fullName evidence="3">Class I SAM-dependent methyltransferase</fullName>
    </submittedName>
</protein>
<evidence type="ECO:0000313" key="4">
    <source>
        <dbReference type="Proteomes" id="UP001596047"/>
    </source>
</evidence>
<dbReference type="GO" id="GO:0032259">
    <property type="term" value="P:methylation"/>
    <property type="evidence" value="ECO:0007669"/>
    <property type="project" value="UniProtKB-KW"/>
</dbReference>
<evidence type="ECO:0000256" key="2">
    <source>
        <dbReference type="ARBA" id="ARBA00022679"/>
    </source>
</evidence>
<dbReference type="PANTHER" id="PTHR12049:SF7">
    <property type="entry name" value="PROTEIN ARGININE METHYLTRANSFERASE NDUFAF7, MITOCHONDRIAL"/>
    <property type="match status" value="1"/>
</dbReference>
<dbReference type="EMBL" id="JBHSOW010000080">
    <property type="protein sequence ID" value="MFC5651702.1"/>
    <property type="molecule type" value="Genomic_DNA"/>
</dbReference>
<keyword evidence="4" id="KW-1185">Reference proteome</keyword>
<comment type="caution">
    <text evidence="3">The sequence shown here is derived from an EMBL/GenBank/DDBJ whole genome shotgun (WGS) entry which is preliminary data.</text>
</comment>
<dbReference type="InterPro" id="IPR003788">
    <property type="entry name" value="NDUFAF7"/>
</dbReference>
<dbReference type="SUPFAM" id="SSF53335">
    <property type="entry name" value="S-adenosyl-L-methionine-dependent methyltransferases"/>
    <property type="match status" value="1"/>
</dbReference>
<dbReference type="Pfam" id="PF02636">
    <property type="entry name" value="Methyltransf_28"/>
    <property type="match status" value="1"/>
</dbReference>
<dbReference type="InterPro" id="IPR029063">
    <property type="entry name" value="SAM-dependent_MTases_sf"/>
</dbReference>
<name>A0ABW0W0N8_9BACL</name>
<accession>A0ABW0W0N8</accession>
<evidence type="ECO:0000313" key="3">
    <source>
        <dbReference type="EMBL" id="MFC5651702.1"/>
    </source>
</evidence>
<dbReference type="PANTHER" id="PTHR12049">
    <property type="entry name" value="PROTEIN ARGININE METHYLTRANSFERASE NDUFAF7, MITOCHONDRIAL"/>
    <property type="match status" value="1"/>
</dbReference>